<evidence type="ECO:0000256" key="5">
    <source>
        <dbReference type="ARBA" id="ARBA00022723"/>
    </source>
</evidence>
<organism evidence="13 14">
    <name type="scientific">Dunaliella salina</name>
    <name type="common">Green alga</name>
    <name type="synonym">Protococcus salinus</name>
    <dbReference type="NCBI Taxonomy" id="3046"/>
    <lineage>
        <taxon>Eukaryota</taxon>
        <taxon>Viridiplantae</taxon>
        <taxon>Chlorophyta</taxon>
        <taxon>core chlorophytes</taxon>
        <taxon>Chlorophyceae</taxon>
        <taxon>CS clade</taxon>
        <taxon>Chlamydomonadales</taxon>
        <taxon>Dunaliellaceae</taxon>
        <taxon>Dunaliella</taxon>
    </lineage>
</organism>
<dbReference type="PANTHER" id="PTHR14217">
    <property type="entry name" value="INOSITOL-TETRAKISPHOSPHATE 1-KINASE"/>
    <property type="match status" value="1"/>
</dbReference>
<gene>
    <name evidence="13" type="ORF">DUNSADRAFT_3849</name>
</gene>
<dbReference type="Pfam" id="PF17927">
    <property type="entry name" value="Ins134_P3_kin_N"/>
    <property type="match status" value="1"/>
</dbReference>
<dbReference type="Proteomes" id="UP000815325">
    <property type="component" value="Unassembled WGS sequence"/>
</dbReference>
<feature type="compositionally biased region" description="Polar residues" evidence="10">
    <location>
        <begin position="424"/>
        <end position="441"/>
    </location>
</feature>
<evidence type="ECO:0000256" key="1">
    <source>
        <dbReference type="ARBA" id="ARBA00001946"/>
    </source>
</evidence>
<keyword evidence="9" id="KW-0460">Magnesium</keyword>
<dbReference type="InterPro" id="IPR008656">
    <property type="entry name" value="Inositol_tetrakis-P_1-kinase"/>
</dbReference>
<evidence type="ECO:0000256" key="4">
    <source>
        <dbReference type="ARBA" id="ARBA00022679"/>
    </source>
</evidence>
<sequence length="447" mass="49856">MKPHEREALQGVVQCGEQEPCSQSGPSASVSGRTDGMHLRIGCALLPKKVARYLTPSMKMTAARNDIELCLIDYLRPLNEQGPFDAIIHKLRPNKEWERNLQDYSKAHPDVTVIDRVDGIRALQNRSTMLSVLNGEGIVLQPTSDRQLAQEESCYFMEGDSGQARMQIRVQAPVQVEIPEGSTLEQAKQRLEGAGLQPPLLVKPLWTDGREGSHGLAVLHDIKSLEKLVVGLSHDLQPPLVVQQFVEHGGVLYKVYVLGNRTVVTKRPSLGDKYLDKESRGKGVMHLPRISCKADYCPPGPNQAAHQLAASVSCDMDEFCEAPPEWITHTLADVLRRRLGLQLFNFDLICPEEQISPNECLYYVIDINYFPGVDKIPNFEQAFVHFLRTACEDEDHHHPSRERRHSQQQQQQQLQPSSQQDSQIAGSGQGSPSTHVSTGVQQHVLAA</sequence>
<evidence type="ECO:0000259" key="11">
    <source>
        <dbReference type="Pfam" id="PF05770"/>
    </source>
</evidence>
<accession>A0ABQ7GT44</accession>
<keyword evidence="4" id="KW-0808">Transferase</keyword>
<feature type="domain" description="Inositol-tetrakisphosphate 1-kinase N-terminal" evidence="12">
    <location>
        <begin position="41"/>
        <end position="120"/>
    </location>
</feature>
<evidence type="ECO:0000313" key="14">
    <source>
        <dbReference type="Proteomes" id="UP000815325"/>
    </source>
</evidence>
<feature type="domain" description="Inositol 1,3,4-trisphosphate 5/6-kinase ATP-grasp" evidence="11">
    <location>
        <begin position="169"/>
        <end position="388"/>
    </location>
</feature>
<evidence type="ECO:0000256" key="10">
    <source>
        <dbReference type="SAM" id="MobiDB-lite"/>
    </source>
</evidence>
<comment type="subunit">
    <text evidence="3">Monomer.</text>
</comment>
<evidence type="ECO:0000256" key="7">
    <source>
        <dbReference type="ARBA" id="ARBA00022777"/>
    </source>
</evidence>
<keyword evidence="14" id="KW-1185">Reference proteome</keyword>
<name>A0ABQ7GT44_DUNSA</name>
<dbReference type="InterPro" id="IPR040464">
    <property type="entry name" value="InsP(3)kin_ATP-grasp"/>
</dbReference>
<keyword evidence="7" id="KW-0418">Kinase</keyword>
<feature type="compositionally biased region" description="Low complexity" evidence="10">
    <location>
        <begin position="407"/>
        <end position="423"/>
    </location>
</feature>
<dbReference type="PIRSF" id="PIRSF038186">
    <property type="entry name" value="ITPK"/>
    <property type="match status" value="1"/>
</dbReference>
<comment type="cofactor">
    <cofactor evidence="1">
        <name>Mg(2+)</name>
        <dbReference type="ChEBI" id="CHEBI:18420"/>
    </cofactor>
</comment>
<reference evidence="13" key="1">
    <citation type="submission" date="2017-08" db="EMBL/GenBank/DDBJ databases">
        <authorList>
            <person name="Polle J.E."/>
            <person name="Barry K."/>
            <person name="Cushman J."/>
            <person name="Schmutz J."/>
            <person name="Tran D."/>
            <person name="Hathwaick L.T."/>
            <person name="Yim W.C."/>
            <person name="Jenkins J."/>
            <person name="Mckie-Krisberg Z.M."/>
            <person name="Prochnik S."/>
            <person name="Lindquist E."/>
            <person name="Dockter R.B."/>
            <person name="Adam C."/>
            <person name="Molina H."/>
            <person name="Bunkerborg J."/>
            <person name="Jin E."/>
            <person name="Buchheim M."/>
            <person name="Magnuson J."/>
        </authorList>
    </citation>
    <scope>NUCLEOTIDE SEQUENCE</scope>
    <source>
        <strain evidence="13">CCAP 19/18</strain>
    </source>
</reference>
<evidence type="ECO:0000313" key="13">
    <source>
        <dbReference type="EMBL" id="KAF5837777.1"/>
    </source>
</evidence>
<evidence type="ECO:0000256" key="6">
    <source>
        <dbReference type="ARBA" id="ARBA00022741"/>
    </source>
</evidence>
<proteinExistence type="inferred from homology"/>
<comment type="caution">
    <text evidence="13">The sequence shown here is derived from an EMBL/GenBank/DDBJ whole genome shotgun (WGS) entry which is preliminary data.</text>
</comment>
<dbReference type="Gene3D" id="3.30.470.20">
    <property type="entry name" value="ATP-grasp fold, B domain"/>
    <property type="match status" value="1"/>
</dbReference>
<dbReference type="EMBL" id="MU069603">
    <property type="protein sequence ID" value="KAF5837777.1"/>
    <property type="molecule type" value="Genomic_DNA"/>
</dbReference>
<feature type="region of interest" description="Disordered" evidence="10">
    <location>
        <begin position="394"/>
        <end position="447"/>
    </location>
</feature>
<evidence type="ECO:0000259" key="12">
    <source>
        <dbReference type="Pfam" id="PF17927"/>
    </source>
</evidence>
<dbReference type="SUPFAM" id="SSF56059">
    <property type="entry name" value="Glutathione synthetase ATP-binding domain-like"/>
    <property type="match status" value="1"/>
</dbReference>
<keyword evidence="6" id="KW-0547">Nucleotide-binding</keyword>
<feature type="compositionally biased region" description="Polar residues" evidence="10">
    <location>
        <begin position="20"/>
        <end position="32"/>
    </location>
</feature>
<evidence type="ECO:0000256" key="3">
    <source>
        <dbReference type="ARBA" id="ARBA00011245"/>
    </source>
</evidence>
<dbReference type="PANTHER" id="PTHR14217:SF39">
    <property type="entry name" value="INOSITOL-TETRAKISPHOSPHATE 1-KINASE 3"/>
    <property type="match status" value="1"/>
</dbReference>
<protein>
    <submittedName>
        <fullName evidence="13">Inositol 1, 3, 4-trisphosphate 5/6-kinase-domain-containing protein</fullName>
    </submittedName>
</protein>
<evidence type="ECO:0000256" key="2">
    <source>
        <dbReference type="ARBA" id="ARBA00009601"/>
    </source>
</evidence>
<dbReference type="InterPro" id="IPR041429">
    <property type="entry name" value="ITPK1_N"/>
</dbReference>
<evidence type="ECO:0000256" key="9">
    <source>
        <dbReference type="ARBA" id="ARBA00022842"/>
    </source>
</evidence>
<dbReference type="Pfam" id="PF05770">
    <property type="entry name" value="Ins134_P3_kin"/>
    <property type="match status" value="1"/>
</dbReference>
<keyword evidence="5" id="KW-0479">Metal-binding</keyword>
<keyword evidence="8" id="KW-0067">ATP-binding</keyword>
<evidence type="ECO:0000256" key="8">
    <source>
        <dbReference type="ARBA" id="ARBA00022840"/>
    </source>
</evidence>
<feature type="region of interest" description="Disordered" evidence="10">
    <location>
        <begin position="13"/>
        <end position="33"/>
    </location>
</feature>
<comment type="similarity">
    <text evidence="2">Belongs to the ITPK1 family.</text>
</comment>